<proteinExistence type="predicted"/>
<evidence type="ECO:0000313" key="3">
    <source>
        <dbReference type="Proteomes" id="UP000801428"/>
    </source>
</evidence>
<dbReference type="OrthoDB" id="10251048at2759"/>
<gene>
    <name evidence="2" type="ORF">E8E13_004938</name>
</gene>
<evidence type="ECO:0000256" key="1">
    <source>
        <dbReference type="SAM" id="MobiDB-lite"/>
    </source>
</evidence>
<feature type="compositionally biased region" description="Polar residues" evidence="1">
    <location>
        <begin position="117"/>
        <end position="130"/>
    </location>
</feature>
<dbReference type="AlphaFoldDB" id="A0A9P4TFQ1"/>
<protein>
    <submittedName>
        <fullName evidence="2">Uncharacterized protein</fullName>
    </submittedName>
</protein>
<comment type="caution">
    <text evidence="2">The sequence shown here is derived from an EMBL/GenBank/DDBJ whole genome shotgun (WGS) entry which is preliminary data.</text>
</comment>
<name>A0A9P4TFQ1_CURKU</name>
<sequence>MERLPAGTPTAGSRQYQILVQPIPHTFRPPDVSETSSPFRAQLTEDCIIPPTEQQAPDEDMSYRSYKDYKLEDGLADHGSMSLAGIIALQSDRKKGHRFWRSMQASDVGDPEHVSGDCSSISSHIDSTGQSSIEPEAANLFSGLRQNSARSWYASSTQKPLGSLHEEVRAFQKPESSTQVDSKDDFRNEERYLAEVTREQLFGLLPDPIRLSEQTGEFDGQVIFIGHPNRDISAHQWSLPAFQWMNIGRYSYFRRKLEGSLASDRLRGMTEIRDTLEHFKLAAENRQALVVENGRSEQHTTITQQDFGLRSNIGSLNQSLLEAPAQKFYNTAQIQTARGLPLPWVIPSSFTKTSLEDPFVTTANNLNWQSPSSKRDPDDWIHSTGSLDLTYQFPSQLAAATSTTDEAHYGHRKSGVFMNDVAESAAPILSSESPLQEVAFGEEAATHQRLGPADDSIPKQWLLPHVQRTHHIEGSGTASPRYKNTSSSITRMTSAPLTQNAASARTAVPLIYTKSALNASAVPFARSITTAMASRAMESNGSTVRPATAGLHYSDPDGLRATQRYEVVNGLNQQDPTPQKFRGPFFTESKPTTHDPTVALYVRVSEEEELANWFRDGHRPARQKEYAKSLIAAAEAADKTRRHRTGGEVYAGEKSDPYINTFAFVRLYENLSEYAEEGRNGAGQSYFTRHWAPTTSQLQGVGYDRGGGYTSKGAVHTRWPKSPGFKPPERSAWG</sequence>
<reference evidence="2" key="1">
    <citation type="submission" date="2019-04" db="EMBL/GenBank/DDBJ databases">
        <title>Sequencing of skin fungus with MAO and IRED activity.</title>
        <authorList>
            <person name="Marsaioli A.J."/>
            <person name="Bonatto J.M.C."/>
            <person name="Reis Junior O."/>
        </authorList>
    </citation>
    <scope>NUCLEOTIDE SEQUENCE</scope>
    <source>
        <strain evidence="2">30M1</strain>
    </source>
</reference>
<evidence type="ECO:0000313" key="2">
    <source>
        <dbReference type="EMBL" id="KAF3004135.1"/>
    </source>
</evidence>
<feature type="region of interest" description="Disordered" evidence="1">
    <location>
        <begin position="712"/>
        <end position="734"/>
    </location>
</feature>
<dbReference type="Proteomes" id="UP000801428">
    <property type="component" value="Unassembled WGS sequence"/>
</dbReference>
<accession>A0A9P4TFQ1</accession>
<dbReference type="EMBL" id="SWKU01000008">
    <property type="protein sequence ID" value="KAF3004135.1"/>
    <property type="molecule type" value="Genomic_DNA"/>
</dbReference>
<organism evidence="2 3">
    <name type="scientific">Curvularia kusanoi</name>
    <name type="common">Cochliobolus kusanoi</name>
    <dbReference type="NCBI Taxonomy" id="90978"/>
    <lineage>
        <taxon>Eukaryota</taxon>
        <taxon>Fungi</taxon>
        <taxon>Dikarya</taxon>
        <taxon>Ascomycota</taxon>
        <taxon>Pezizomycotina</taxon>
        <taxon>Dothideomycetes</taxon>
        <taxon>Pleosporomycetidae</taxon>
        <taxon>Pleosporales</taxon>
        <taxon>Pleosporineae</taxon>
        <taxon>Pleosporaceae</taxon>
        <taxon>Curvularia</taxon>
    </lineage>
</organism>
<feature type="region of interest" description="Disordered" evidence="1">
    <location>
        <begin position="107"/>
        <end position="130"/>
    </location>
</feature>
<keyword evidence="3" id="KW-1185">Reference proteome</keyword>